<evidence type="ECO:0000313" key="2">
    <source>
        <dbReference type="Proteomes" id="UP001271007"/>
    </source>
</evidence>
<dbReference type="EMBL" id="JAWDJX010000022">
    <property type="protein sequence ID" value="KAK3052122.1"/>
    <property type="molecule type" value="Genomic_DNA"/>
</dbReference>
<evidence type="ECO:0000313" key="1">
    <source>
        <dbReference type="EMBL" id="KAK3052122.1"/>
    </source>
</evidence>
<proteinExistence type="predicted"/>
<protein>
    <submittedName>
        <fullName evidence="1">Uncharacterized protein</fullName>
    </submittedName>
</protein>
<dbReference type="Proteomes" id="UP001271007">
    <property type="component" value="Unassembled WGS sequence"/>
</dbReference>
<gene>
    <name evidence="1" type="ORF">LTR09_006714</name>
</gene>
<comment type="caution">
    <text evidence="1">The sequence shown here is derived from an EMBL/GenBank/DDBJ whole genome shotgun (WGS) entry which is preliminary data.</text>
</comment>
<accession>A0AAJ0GDD6</accession>
<dbReference type="AlphaFoldDB" id="A0AAJ0GDD6"/>
<keyword evidence="2" id="KW-1185">Reference proteome</keyword>
<reference evidence="1" key="1">
    <citation type="submission" date="2023-04" db="EMBL/GenBank/DDBJ databases">
        <title>Black Yeasts Isolated from many extreme environments.</title>
        <authorList>
            <person name="Coleine C."/>
            <person name="Stajich J.E."/>
            <person name="Selbmann L."/>
        </authorList>
    </citation>
    <scope>NUCLEOTIDE SEQUENCE</scope>
    <source>
        <strain evidence="1">CCFEE 5312</strain>
    </source>
</reference>
<name>A0AAJ0GDD6_9PEZI</name>
<sequence length="303" mass="35010">MATRTVEMTHARTEYPIASIDHEDIPMNIPNETVYRKDGSMRVLPGWTIVSEHDEKTGQVMPFARKHSSLQRDATHPGVLWSKLECNRKQLLLFEDELKSGHSRYERDNAPNVQYSVDTSLLSEDENAYNADLVIGLEITKPLFKVYEVRRIEVELVDRSEAPAIIKNNPERKNYNFGCCDFSKEKAEMVRAQDPSAELVPLTIPNDQALTKAGARFAYREFVENVYCTTSNGRFTASELRDNPSYVRLFDCQGKQYIWKLSDDFQGVSIYEMWMDQRIRRYSGRLISDANDDAWEDIDVEND</sequence>
<organism evidence="1 2">
    <name type="scientific">Extremus antarcticus</name>
    <dbReference type="NCBI Taxonomy" id="702011"/>
    <lineage>
        <taxon>Eukaryota</taxon>
        <taxon>Fungi</taxon>
        <taxon>Dikarya</taxon>
        <taxon>Ascomycota</taxon>
        <taxon>Pezizomycotina</taxon>
        <taxon>Dothideomycetes</taxon>
        <taxon>Dothideomycetidae</taxon>
        <taxon>Mycosphaerellales</taxon>
        <taxon>Extremaceae</taxon>
        <taxon>Extremus</taxon>
    </lineage>
</organism>